<dbReference type="Pfam" id="PF13540">
    <property type="entry name" value="RCC1_2"/>
    <property type="match status" value="1"/>
</dbReference>
<accession>A0A914SDS8</accession>
<organism evidence="1 2">
    <name type="scientific">Parascaris equorum</name>
    <name type="common">Equine roundworm</name>
    <dbReference type="NCBI Taxonomy" id="6256"/>
    <lineage>
        <taxon>Eukaryota</taxon>
        <taxon>Metazoa</taxon>
        <taxon>Ecdysozoa</taxon>
        <taxon>Nematoda</taxon>
        <taxon>Chromadorea</taxon>
        <taxon>Rhabditida</taxon>
        <taxon>Spirurina</taxon>
        <taxon>Ascaridomorpha</taxon>
        <taxon>Ascaridoidea</taxon>
        <taxon>Ascarididae</taxon>
        <taxon>Parascaris</taxon>
    </lineage>
</organism>
<dbReference type="SUPFAM" id="SSF50985">
    <property type="entry name" value="RCC1/BLIP-II"/>
    <property type="match status" value="1"/>
</dbReference>
<evidence type="ECO:0000313" key="2">
    <source>
        <dbReference type="WBParaSite" id="PEQ_0001222101-mRNA-1"/>
    </source>
</evidence>
<dbReference type="Gene3D" id="2.130.10.30">
    <property type="entry name" value="Regulator of chromosome condensation 1/beta-lactamase-inhibitor protein II"/>
    <property type="match status" value="1"/>
</dbReference>
<proteinExistence type="predicted"/>
<keyword evidence="1" id="KW-1185">Reference proteome</keyword>
<protein>
    <submittedName>
        <fullName evidence="2">Uncharacterized protein</fullName>
    </submittedName>
</protein>
<dbReference type="WBParaSite" id="PEQ_0001222101-mRNA-1">
    <property type="protein sequence ID" value="PEQ_0001222101-mRNA-1"/>
    <property type="gene ID" value="PEQ_0001222101"/>
</dbReference>
<name>A0A914SDS8_PAREQ</name>
<dbReference type="PROSITE" id="PS00626">
    <property type="entry name" value="RCC1_2"/>
    <property type="match status" value="1"/>
</dbReference>
<sequence>MFACRREPFKVSALSGISCVKVSAGDNHTAALTATGEVGSQSSVLDIGFPMCVRLLGTDLVLGVHERSTDAADESGVAHVFCSVFSRLKFAKFARQLADLCQMIHERSHVVDFVDCVAFGCFADIDLGLQETELEWAEEIDRFDRYYRSDV</sequence>
<dbReference type="Proteomes" id="UP000887564">
    <property type="component" value="Unplaced"/>
</dbReference>
<dbReference type="AlphaFoldDB" id="A0A914SDS8"/>
<dbReference type="InterPro" id="IPR000408">
    <property type="entry name" value="Reg_chr_condens"/>
</dbReference>
<dbReference type="InterPro" id="IPR009091">
    <property type="entry name" value="RCC1/BLIP-II"/>
</dbReference>
<reference evidence="2" key="1">
    <citation type="submission" date="2022-11" db="UniProtKB">
        <authorList>
            <consortium name="WormBaseParasite"/>
        </authorList>
    </citation>
    <scope>IDENTIFICATION</scope>
</reference>
<evidence type="ECO:0000313" key="1">
    <source>
        <dbReference type="Proteomes" id="UP000887564"/>
    </source>
</evidence>